<sequence length="195" mass="22709">MTRQFYIKQDEDEDSSPSDFEEYFSGEWEGTLCAVHGVEQEQDNMVYVDRRTYLNETPPDIALMANRVVHHHNELTRGHSILREGCQDSGMRDIGTLVPVWELPDKNLQPSAYMQHRNVWSRSEEWSTCCYASNTLNVLAYIQTPSPPPDDKRTTVNVGPYDFGITNFPFNDTRLDINVEMGSKDEWSWSYNEWE</sequence>
<dbReference type="EMBL" id="KZ293697">
    <property type="protein sequence ID" value="PBK84540.1"/>
    <property type="molecule type" value="Genomic_DNA"/>
</dbReference>
<organism evidence="1 2">
    <name type="scientific">Armillaria gallica</name>
    <name type="common">Bulbous honey fungus</name>
    <name type="synonym">Armillaria bulbosa</name>
    <dbReference type="NCBI Taxonomy" id="47427"/>
    <lineage>
        <taxon>Eukaryota</taxon>
        <taxon>Fungi</taxon>
        <taxon>Dikarya</taxon>
        <taxon>Basidiomycota</taxon>
        <taxon>Agaricomycotina</taxon>
        <taxon>Agaricomycetes</taxon>
        <taxon>Agaricomycetidae</taxon>
        <taxon>Agaricales</taxon>
        <taxon>Marasmiineae</taxon>
        <taxon>Physalacriaceae</taxon>
        <taxon>Armillaria</taxon>
    </lineage>
</organism>
<gene>
    <name evidence="1" type="ORF">ARMGADRAFT_1037034</name>
</gene>
<accession>A0A2H3CRQ5</accession>
<proteinExistence type="predicted"/>
<reference evidence="2" key="1">
    <citation type="journal article" date="2017" name="Nat. Ecol. Evol.">
        <title>Genome expansion and lineage-specific genetic innovations in the forest pathogenic fungi Armillaria.</title>
        <authorList>
            <person name="Sipos G."/>
            <person name="Prasanna A.N."/>
            <person name="Walter M.C."/>
            <person name="O'Connor E."/>
            <person name="Balint B."/>
            <person name="Krizsan K."/>
            <person name="Kiss B."/>
            <person name="Hess J."/>
            <person name="Varga T."/>
            <person name="Slot J."/>
            <person name="Riley R."/>
            <person name="Boka B."/>
            <person name="Rigling D."/>
            <person name="Barry K."/>
            <person name="Lee J."/>
            <person name="Mihaltcheva S."/>
            <person name="LaButti K."/>
            <person name="Lipzen A."/>
            <person name="Waldron R."/>
            <person name="Moloney N.M."/>
            <person name="Sperisen C."/>
            <person name="Kredics L."/>
            <person name="Vagvoelgyi C."/>
            <person name="Patrignani A."/>
            <person name="Fitzpatrick D."/>
            <person name="Nagy I."/>
            <person name="Doyle S."/>
            <person name="Anderson J.B."/>
            <person name="Grigoriev I.V."/>
            <person name="Gueldener U."/>
            <person name="Muensterkoetter M."/>
            <person name="Nagy L.G."/>
        </authorList>
    </citation>
    <scope>NUCLEOTIDE SEQUENCE [LARGE SCALE GENOMIC DNA]</scope>
    <source>
        <strain evidence="2">Ar21-2</strain>
    </source>
</reference>
<dbReference type="AlphaFoldDB" id="A0A2H3CRQ5"/>
<dbReference type="Proteomes" id="UP000217790">
    <property type="component" value="Unassembled WGS sequence"/>
</dbReference>
<protein>
    <submittedName>
        <fullName evidence="1">Uncharacterized protein</fullName>
    </submittedName>
</protein>
<keyword evidence="2" id="KW-1185">Reference proteome</keyword>
<name>A0A2H3CRQ5_ARMGA</name>
<dbReference type="InParanoid" id="A0A2H3CRQ5"/>
<evidence type="ECO:0000313" key="2">
    <source>
        <dbReference type="Proteomes" id="UP000217790"/>
    </source>
</evidence>
<evidence type="ECO:0000313" key="1">
    <source>
        <dbReference type="EMBL" id="PBK84540.1"/>
    </source>
</evidence>